<dbReference type="Proteomes" id="UP000245627">
    <property type="component" value="Unassembled WGS sequence"/>
</dbReference>
<proteinExistence type="predicted"/>
<comment type="caution">
    <text evidence="1">The sequence shown here is derived from an EMBL/GenBank/DDBJ whole genome shotgun (WGS) entry which is preliminary data.</text>
</comment>
<evidence type="ECO:0000313" key="2">
    <source>
        <dbReference type="Proteomes" id="UP000245627"/>
    </source>
</evidence>
<reference evidence="1 2" key="1">
    <citation type="submission" date="2018-04" db="EMBL/GenBank/DDBJ databases">
        <title>Sphingobacterium cortibacter sp. nov.</title>
        <authorList>
            <person name="Li Y."/>
        </authorList>
    </citation>
    <scope>NUCLEOTIDE SEQUENCE [LARGE SCALE GENOMIC DNA]</scope>
    <source>
        <strain evidence="1 2">2c-3</strain>
    </source>
</reference>
<dbReference type="RefSeq" id="WP_116776675.1">
    <property type="nucleotide sequence ID" value="NZ_QDKG01000006.1"/>
</dbReference>
<dbReference type="OrthoDB" id="6692273at2"/>
<dbReference type="AlphaFoldDB" id="A0A2T8HFQ4"/>
<gene>
    <name evidence="1" type="ORF">DC487_14420</name>
</gene>
<dbReference type="EMBL" id="QDKG01000006">
    <property type="protein sequence ID" value="PVH24277.1"/>
    <property type="molecule type" value="Genomic_DNA"/>
</dbReference>
<evidence type="ECO:0008006" key="3">
    <source>
        <dbReference type="Google" id="ProtNLM"/>
    </source>
</evidence>
<evidence type="ECO:0000313" key="1">
    <source>
        <dbReference type="EMBL" id="PVH24277.1"/>
    </source>
</evidence>
<name>A0A2T8HFQ4_9SPHI</name>
<accession>A0A2T8HFQ4</accession>
<organism evidence="1 2">
    <name type="scientific">Sphingobacterium corticibacter</name>
    <dbReference type="NCBI Taxonomy" id="2171749"/>
    <lineage>
        <taxon>Bacteria</taxon>
        <taxon>Pseudomonadati</taxon>
        <taxon>Bacteroidota</taxon>
        <taxon>Sphingobacteriia</taxon>
        <taxon>Sphingobacteriales</taxon>
        <taxon>Sphingobacteriaceae</taxon>
        <taxon>Sphingobacterium</taxon>
    </lineage>
</organism>
<dbReference type="Gene3D" id="3.10.450.50">
    <property type="match status" value="1"/>
</dbReference>
<protein>
    <recommendedName>
        <fullName evidence="3">Nuclear transport factor 2 family protein</fullName>
    </recommendedName>
</protein>
<sequence length="119" mass="13499">MKITAPNDCDNSPKRRIVKDLLIDLYNGDYDDLLKNINESFVYQRIDKPAINNKENLKKLLKKQSKPTSLTIDQILSHGKFGACNGCLEVSKGVIHFAYFFEFKSAGSNLIKAITLYQV</sequence>
<keyword evidence="2" id="KW-1185">Reference proteome</keyword>